<evidence type="ECO:0000256" key="5">
    <source>
        <dbReference type="ARBA" id="ARBA00022989"/>
    </source>
</evidence>
<feature type="transmembrane region" description="Helical" evidence="7">
    <location>
        <begin position="314"/>
        <end position="332"/>
    </location>
</feature>
<dbReference type="GO" id="GO:0005886">
    <property type="term" value="C:plasma membrane"/>
    <property type="evidence" value="ECO:0007669"/>
    <property type="project" value="UniProtKB-SubCell"/>
</dbReference>
<sequence length="437" mass="46792">MTDTLTMEAPTTPKNSMAKRATVASTVGSALEWIDFTAYGAVAATVFPKIFFSQMDPNIGILAAFATFGIGFFARPLGGLFFGMLGDRIGRKNILLYTLSLMGAASFLIGCLPTYSTIGFAAPLCLVLLRFLQGFALGGEATGAQLMTMEHAPQNRRGLYGSFINTGSSLSAALASGMLFVLTSTLGAEQFQAWGWRIPFLLSFLLVVVGIYIRLRVSETPAFIQAHAKGAEERVPLVKAFAQYPGTIFRLLIIWCAPTACFYVITVFSLSYITKNLGLPTQTAFLCLMGANLIAIFTVILGGAVSDRIGRKPTMLIASVLTLAIALSYFTLLDTKNWYVIFFAIAAFVGSLQIQSGVQPALFAEPFPTNVRYSGSAAAYTGANLLVGGPTPFICAWLLQHAGGQTWVITAFCAVVIGASLIAIIASPETRHLDIKR</sequence>
<keyword evidence="2" id="KW-0813">Transport</keyword>
<dbReference type="InterPro" id="IPR020846">
    <property type="entry name" value="MFS_dom"/>
</dbReference>
<comment type="caution">
    <text evidence="9">The sequence shown here is derived from an EMBL/GenBank/DDBJ whole genome shotgun (WGS) entry which is preliminary data.</text>
</comment>
<dbReference type="Pfam" id="PF07690">
    <property type="entry name" value="MFS_1"/>
    <property type="match status" value="1"/>
</dbReference>
<feature type="transmembrane region" description="Helical" evidence="7">
    <location>
        <begin position="248"/>
        <end position="273"/>
    </location>
</feature>
<dbReference type="InterPro" id="IPR005829">
    <property type="entry name" value="Sugar_transporter_CS"/>
</dbReference>
<dbReference type="EMBL" id="AEJF01000108">
    <property type="protein sequence ID" value="KLU24959.1"/>
    <property type="molecule type" value="Genomic_DNA"/>
</dbReference>
<feature type="transmembrane region" description="Helical" evidence="7">
    <location>
        <begin position="279"/>
        <end position="302"/>
    </location>
</feature>
<feature type="transmembrane region" description="Helical" evidence="7">
    <location>
        <begin position="405"/>
        <end position="427"/>
    </location>
</feature>
<dbReference type="PATRIC" id="fig|908627.4.peg.3767"/>
<evidence type="ECO:0000313" key="10">
    <source>
        <dbReference type="Proteomes" id="UP000035963"/>
    </source>
</evidence>
<dbReference type="PROSITE" id="PS00216">
    <property type="entry name" value="SUGAR_TRANSPORT_1"/>
    <property type="match status" value="1"/>
</dbReference>
<dbReference type="CDD" id="cd17369">
    <property type="entry name" value="MFS_ShiA_like"/>
    <property type="match status" value="1"/>
</dbReference>
<gene>
    <name evidence="9" type="ORF">EOS_16810</name>
</gene>
<evidence type="ECO:0000256" key="4">
    <source>
        <dbReference type="ARBA" id="ARBA00022692"/>
    </source>
</evidence>
<dbReference type="Gene3D" id="1.20.1250.20">
    <property type="entry name" value="MFS general substrate transporter like domains"/>
    <property type="match status" value="2"/>
</dbReference>
<dbReference type="AlphaFoldDB" id="A0A0J1CWK4"/>
<dbReference type="PANTHER" id="PTHR43045">
    <property type="entry name" value="SHIKIMATE TRANSPORTER"/>
    <property type="match status" value="1"/>
</dbReference>
<dbReference type="PANTHER" id="PTHR43045:SF1">
    <property type="entry name" value="SHIKIMATE TRANSPORTER"/>
    <property type="match status" value="1"/>
</dbReference>
<protein>
    <submittedName>
        <fullName evidence="9">MFS transporter</fullName>
    </submittedName>
</protein>
<dbReference type="SUPFAM" id="SSF103473">
    <property type="entry name" value="MFS general substrate transporter"/>
    <property type="match status" value="1"/>
</dbReference>
<evidence type="ECO:0000256" key="3">
    <source>
        <dbReference type="ARBA" id="ARBA00022475"/>
    </source>
</evidence>
<comment type="subcellular location">
    <subcellularLocation>
        <location evidence="1">Cell membrane</location>
        <topology evidence="1">Multi-pass membrane protein</topology>
    </subcellularLocation>
</comment>
<dbReference type="FunFam" id="1.20.1250.20:FF:000001">
    <property type="entry name" value="Dicarboxylate MFS transporter"/>
    <property type="match status" value="1"/>
</dbReference>
<keyword evidence="6 7" id="KW-0472">Membrane</keyword>
<dbReference type="Proteomes" id="UP000035963">
    <property type="component" value="Unassembled WGS sequence"/>
</dbReference>
<keyword evidence="5 7" id="KW-1133">Transmembrane helix</keyword>
<feature type="transmembrane region" description="Helical" evidence="7">
    <location>
        <begin position="159"/>
        <end position="182"/>
    </location>
</feature>
<dbReference type="InterPro" id="IPR011701">
    <property type="entry name" value="MFS"/>
</dbReference>
<keyword evidence="3" id="KW-1003">Cell membrane</keyword>
<evidence type="ECO:0000256" key="6">
    <source>
        <dbReference type="ARBA" id="ARBA00023136"/>
    </source>
</evidence>
<feature type="transmembrane region" description="Helical" evidence="7">
    <location>
        <begin position="59"/>
        <end position="82"/>
    </location>
</feature>
<keyword evidence="4 7" id="KW-0812">Transmembrane</keyword>
<dbReference type="GO" id="GO:0022857">
    <property type="term" value="F:transmembrane transporter activity"/>
    <property type="evidence" value="ECO:0007669"/>
    <property type="project" value="InterPro"/>
</dbReference>
<proteinExistence type="predicted"/>
<evidence type="ECO:0000256" key="2">
    <source>
        <dbReference type="ARBA" id="ARBA00022448"/>
    </source>
</evidence>
<organism evidence="9 10">
    <name type="scientific">Caballeronia mineralivorans PML1(12)</name>
    <dbReference type="NCBI Taxonomy" id="908627"/>
    <lineage>
        <taxon>Bacteria</taxon>
        <taxon>Pseudomonadati</taxon>
        <taxon>Pseudomonadota</taxon>
        <taxon>Betaproteobacteria</taxon>
        <taxon>Burkholderiales</taxon>
        <taxon>Burkholderiaceae</taxon>
        <taxon>Caballeronia</taxon>
    </lineage>
</organism>
<keyword evidence="10" id="KW-1185">Reference proteome</keyword>
<feature type="transmembrane region" description="Helical" evidence="7">
    <location>
        <begin position="377"/>
        <end position="399"/>
    </location>
</feature>
<evidence type="ECO:0000256" key="1">
    <source>
        <dbReference type="ARBA" id="ARBA00004651"/>
    </source>
</evidence>
<dbReference type="InterPro" id="IPR036259">
    <property type="entry name" value="MFS_trans_sf"/>
</dbReference>
<dbReference type="PROSITE" id="PS50850">
    <property type="entry name" value="MFS"/>
    <property type="match status" value="1"/>
</dbReference>
<reference evidence="9 10" key="1">
    <citation type="journal article" date="2015" name="Genome Announc.">
        <title>Draft Genome Sequence of Burkholderia sp. Strain PML1(12), an Ectomycorrhizosphere-Inhabiting Bacterium with Effective Mineral-Weathering Ability.</title>
        <authorList>
            <person name="Uroz S."/>
            <person name="Oger P."/>
        </authorList>
    </citation>
    <scope>NUCLEOTIDE SEQUENCE [LARGE SCALE GENOMIC DNA]</scope>
    <source>
        <strain evidence="10">PML1(12)</strain>
    </source>
</reference>
<name>A0A0J1CWK4_9BURK</name>
<evidence type="ECO:0000313" key="9">
    <source>
        <dbReference type="EMBL" id="KLU24959.1"/>
    </source>
</evidence>
<accession>A0A0J1CWK4</accession>
<feature type="transmembrane region" description="Helical" evidence="7">
    <location>
        <begin position="194"/>
        <end position="213"/>
    </location>
</feature>
<feature type="domain" description="Major facilitator superfamily (MFS) profile" evidence="8">
    <location>
        <begin position="21"/>
        <end position="431"/>
    </location>
</feature>
<evidence type="ECO:0000259" key="8">
    <source>
        <dbReference type="PROSITE" id="PS50850"/>
    </source>
</evidence>
<feature type="transmembrane region" description="Helical" evidence="7">
    <location>
        <begin position="94"/>
        <end position="115"/>
    </location>
</feature>
<feature type="transmembrane region" description="Helical" evidence="7">
    <location>
        <begin position="338"/>
        <end position="356"/>
    </location>
</feature>
<dbReference type="RefSeq" id="WP_047847804.1">
    <property type="nucleotide sequence ID" value="NZ_AEJF01000108.1"/>
</dbReference>
<evidence type="ECO:0000256" key="7">
    <source>
        <dbReference type="SAM" id="Phobius"/>
    </source>
</evidence>